<dbReference type="InterPro" id="IPR019819">
    <property type="entry name" value="Carboxylesterase_B_CS"/>
</dbReference>
<evidence type="ECO:0000259" key="4">
    <source>
        <dbReference type="Pfam" id="PF00135"/>
    </source>
</evidence>
<dbReference type="Proteomes" id="UP001149165">
    <property type="component" value="Unassembled WGS sequence"/>
</dbReference>
<name>A0A9W9FHN2_9EURO</name>
<evidence type="ECO:0000313" key="5">
    <source>
        <dbReference type="EMBL" id="KAJ5100308.1"/>
    </source>
</evidence>
<gene>
    <name evidence="5" type="ORF">N7456_006360</name>
</gene>
<dbReference type="OrthoDB" id="408631at2759"/>
<dbReference type="PROSITE" id="PS00941">
    <property type="entry name" value="CARBOXYLESTERASE_B_2"/>
    <property type="match status" value="1"/>
</dbReference>
<keyword evidence="3" id="KW-0732">Signal</keyword>
<comment type="similarity">
    <text evidence="1 3">Belongs to the type-B carboxylesterase/lipase family.</text>
</comment>
<dbReference type="InterPro" id="IPR050654">
    <property type="entry name" value="AChE-related_enzymes"/>
</dbReference>
<proteinExistence type="inferred from homology"/>
<evidence type="ECO:0000256" key="2">
    <source>
        <dbReference type="ARBA" id="ARBA00022801"/>
    </source>
</evidence>
<evidence type="ECO:0000313" key="6">
    <source>
        <dbReference type="Proteomes" id="UP001149165"/>
    </source>
</evidence>
<dbReference type="PANTHER" id="PTHR43918:SF4">
    <property type="entry name" value="CARBOXYLIC ESTER HYDROLASE"/>
    <property type="match status" value="1"/>
</dbReference>
<dbReference type="GO" id="GO:0052689">
    <property type="term" value="F:carboxylic ester hydrolase activity"/>
    <property type="evidence" value="ECO:0007669"/>
    <property type="project" value="TreeGrafter"/>
</dbReference>
<dbReference type="SUPFAM" id="SSF53474">
    <property type="entry name" value="alpha/beta-Hydrolases"/>
    <property type="match status" value="1"/>
</dbReference>
<keyword evidence="2 3" id="KW-0378">Hydrolase</keyword>
<dbReference type="Gene3D" id="3.40.50.1820">
    <property type="entry name" value="alpha/beta hydrolase"/>
    <property type="match status" value="2"/>
</dbReference>
<dbReference type="GO" id="GO:0017000">
    <property type="term" value="P:antibiotic biosynthetic process"/>
    <property type="evidence" value="ECO:0007669"/>
    <property type="project" value="UniProtKB-ARBA"/>
</dbReference>
<protein>
    <recommendedName>
        <fullName evidence="3">Carboxylic ester hydrolase</fullName>
        <ecNumber evidence="3">3.1.1.-</ecNumber>
    </recommendedName>
</protein>
<dbReference type="AlphaFoldDB" id="A0A9W9FHN2"/>
<reference evidence="5" key="2">
    <citation type="journal article" date="2023" name="IMA Fungus">
        <title>Comparative genomic study of the Penicillium genus elucidates a diverse pangenome and 15 lateral gene transfer events.</title>
        <authorList>
            <person name="Petersen C."/>
            <person name="Sorensen T."/>
            <person name="Nielsen M.R."/>
            <person name="Sondergaard T.E."/>
            <person name="Sorensen J.L."/>
            <person name="Fitzpatrick D.A."/>
            <person name="Frisvad J.C."/>
            <person name="Nielsen K.L."/>
        </authorList>
    </citation>
    <scope>NUCLEOTIDE SEQUENCE</scope>
    <source>
        <strain evidence="5">IBT 30069</strain>
    </source>
</reference>
<evidence type="ECO:0000256" key="3">
    <source>
        <dbReference type="RuleBase" id="RU361235"/>
    </source>
</evidence>
<reference evidence="5" key="1">
    <citation type="submission" date="2022-11" db="EMBL/GenBank/DDBJ databases">
        <authorList>
            <person name="Petersen C."/>
        </authorList>
    </citation>
    <scope>NUCLEOTIDE SEQUENCE</scope>
    <source>
        <strain evidence="5">IBT 30069</strain>
    </source>
</reference>
<dbReference type="Pfam" id="PF00135">
    <property type="entry name" value="COesterase"/>
    <property type="match status" value="2"/>
</dbReference>
<accession>A0A9W9FHN2</accession>
<evidence type="ECO:0000256" key="1">
    <source>
        <dbReference type="ARBA" id="ARBA00005964"/>
    </source>
</evidence>
<feature type="domain" description="Carboxylesterase type B" evidence="4">
    <location>
        <begin position="36"/>
        <end position="350"/>
    </location>
</feature>
<organism evidence="5 6">
    <name type="scientific">Penicillium angulare</name>
    <dbReference type="NCBI Taxonomy" id="116970"/>
    <lineage>
        <taxon>Eukaryota</taxon>
        <taxon>Fungi</taxon>
        <taxon>Dikarya</taxon>
        <taxon>Ascomycota</taxon>
        <taxon>Pezizomycotina</taxon>
        <taxon>Eurotiomycetes</taxon>
        <taxon>Eurotiomycetidae</taxon>
        <taxon>Eurotiales</taxon>
        <taxon>Aspergillaceae</taxon>
        <taxon>Penicillium</taxon>
    </lineage>
</organism>
<dbReference type="PROSITE" id="PS00122">
    <property type="entry name" value="CARBOXYLESTERASE_B_1"/>
    <property type="match status" value="1"/>
</dbReference>
<dbReference type="InterPro" id="IPR002018">
    <property type="entry name" value="CarbesteraseB"/>
</dbReference>
<dbReference type="GO" id="GO:0072330">
    <property type="term" value="P:monocarboxylic acid biosynthetic process"/>
    <property type="evidence" value="ECO:0007669"/>
    <property type="project" value="UniProtKB-ARBA"/>
</dbReference>
<dbReference type="InterPro" id="IPR029058">
    <property type="entry name" value="AB_hydrolase_fold"/>
</dbReference>
<sequence>MSRSCLASAITFALISQCAPTTPALSGGTTVGEGLLIDTSSGPIQGFVNLTAPNVRQFLGVPFAEPPIGDLRFERPQKKEPNGTVEAFALPNSCMQQFNSNSSTIFTEYETGFLISGGNSEDCLYLSIWAPDVENIRFQQRPLPVLLYVPGGGFTSGGEASLFKVPDKWVQRTQGHIVVIMNYRVNVFGFPNAKGLTDQNAGFLDQRLAVEWVQENIAAFGGDPGRIALWGQSAGAGSVTAYPYAYPDDPIVTALIAESGGPTIIHNQDYTQKLDCVRAVPAQTLENALSYYGGNGTTPALGFMPSVDNQTGFANWTERALEGKIAKTPLIIGSNTNEGAGFVTFTEDGPGAATLFNETESIIACPVAVEVKNRNMAGITTYRYQYAGNFSNISPLPWFGAYHSSELPMVFGTHYEYRGPSTQFEWDVSYAMQALWLSFVEDPSRGPARLALDGVAGNPNNASYFAWPEFKQGSSNMLLLAEDGVLMQLVTSARIDDYCPSL</sequence>
<dbReference type="EMBL" id="JAPQKH010000004">
    <property type="protein sequence ID" value="KAJ5100308.1"/>
    <property type="molecule type" value="Genomic_DNA"/>
</dbReference>
<keyword evidence="6" id="KW-1185">Reference proteome</keyword>
<feature type="signal peptide" evidence="3">
    <location>
        <begin position="1"/>
        <end position="20"/>
    </location>
</feature>
<feature type="chain" id="PRO_5041016558" description="Carboxylic ester hydrolase" evidence="3">
    <location>
        <begin position="21"/>
        <end position="502"/>
    </location>
</feature>
<dbReference type="EC" id="3.1.1.-" evidence="3"/>
<dbReference type="PANTHER" id="PTHR43918">
    <property type="entry name" value="ACETYLCHOLINESTERASE"/>
    <property type="match status" value="1"/>
</dbReference>
<feature type="domain" description="Carboxylesterase type B" evidence="4">
    <location>
        <begin position="359"/>
        <end position="485"/>
    </location>
</feature>
<comment type="caution">
    <text evidence="5">The sequence shown here is derived from an EMBL/GenBank/DDBJ whole genome shotgun (WGS) entry which is preliminary data.</text>
</comment>
<dbReference type="InterPro" id="IPR019826">
    <property type="entry name" value="Carboxylesterase_B_AS"/>
</dbReference>